<evidence type="ECO:0000313" key="1">
    <source>
        <dbReference type="EMBL" id="CAB5162623.1"/>
    </source>
</evidence>
<protein>
    <submittedName>
        <fullName evidence="1">Uncharacterized protein</fullName>
    </submittedName>
</protein>
<reference evidence="1" key="1">
    <citation type="submission" date="2020-05" db="EMBL/GenBank/DDBJ databases">
        <authorList>
            <person name="Chiriac C."/>
            <person name="Salcher M."/>
            <person name="Ghai R."/>
            <person name="Kavagutti S V."/>
        </authorList>
    </citation>
    <scope>NUCLEOTIDE SEQUENCE</scope>
</reference>
<sequence length="89" mass="10247">MITPTFFFTTFITRGAAEREIEVEAEYTIADGEVELTKAVDLTEGLDLTDWEYESLYDAACEDSIDAYAEWQAEYGEYLRDQQIDRRAA</sequence>
<organism evidence="1">
    <name type="scientific">uncultured Caudovirales phage</name>
    <dbReference type="NCBI Taxonomy" id="2100421"/>
    <lineage>
        <taxon>Viruses</taxon>
        <taxon>Duplodnaviria</taxon>
        <taxon>Heunggongvirae</taxon>
        <taxon>Uroviricota</taxon>
        <taxon>Caudoviricetes</taxon>
        <taxon>Peduoviridae</taxon>
        <taxon>Maltschvirus</taxon>
        <taxon>Maltschvirus maltsch</taxon>
    </lineage>
</organism>
<dbReference type="EMBL" id="LR798200">
    <property type="protein sequence ID" value="CAB5162623.1"/>
    <property type="molecule type" value="Genomic_DNA"/>
</dbReference>
<accession>A0A6J7WFC7</accession>
<name>A0A6J7WFC7_9CAUD</name>
<gene>
    <name evidence="1" type="ORF">UFOVP152_40</name>
</gene>
<proteinExistence type="predicted"/>